<evidence type="ECO:0000256" key="4">
    <source>
        <dbReference type="ARBA" id="ARBA00023065"/>
    </source>
</evidence>
<dbReference type="InterPro" id="IPR020781">
    <property type="entry name" value="ATPase_OSCP/d_CS"/>
</dbReference>
<dbReference type="InterPro" id="IPR000711">
    <property type="entry name" value="ATPase_OSCP/dsu"/>
</dbReference>
<dbReference type="Proteomes" id="UP001179858">
    <property type="component" value="Chromosome"/>
</dbReference>
<evidence type="ECO:0000256" key="3">
    <source>
        <dbReference type="ARBA" id="ARBA00022781"/>
    </source>
</evidence>
<dbReference type="HAMAP" id="MF_01416">
    <property type="entry name" value="ATP_synth_delta_bact"/>
    <property type="match status" value="1"/>
</dbReference>
<evidence type="ECO:0000256" key="2">
    <source>
        <dbReference type="ARBA" id="ARBA00022448"/>
    </source>
</evidence>
<dbReference type="Proteomes" id="UP000239650">
    <property type="component" value="Unassembled WGS sequence"/>
</dbReference>
<dbReference type="Proteomes" id="UP000234349">
    <property type="component" value="Unassembled WGS sequence"/>
</dbReference>
<evidence type="ECO:0000313" key="13">
    <source>
        <dbReference type="Proteomes" id="UP000239650"/>
    </source>
</evidence>
<evidence type="ECO:0000256" key="8">
    <source>
        <dbReference type="HAMAP-Rule" id="MF_01416"/>
    </source>
</evidence>
<keyword evidence="6 8" id="KW-0139">CF(1)</keyword>
<keyword evidence="3 8" id="KW-0375">Hydrogen ion transport</keyword>
<evidence type="ECO:0000313" key="10">
    <source>
        <dbReference type="EMBL" id="SPE23417.1"/>
    </source>
</evidence>
<dbReference type="PANTHER" id="PTHR11910">
    <property type="entry name" value="ATP SYNTHASE DELTA CHAIN"/>
    <property type="match status" value="1"/>
</dbReference>
<dbReference type="AlphaFoldDB" id="A0A094XXA9"/>
<evidence type="ECO:0000256" key="5">
    <source>
        <dbReference type="ARBA" id="ARBA00023136"/>
    </source>
</evidence>
<dbReference type="GO" id="GO:0046933">
    <property type="term" value="F:proton-transporting ATP synthase activity, rotational mechanism"/>
    <property type="evidence" value="ECO:0007669"/>
    <property type="project" value="UniProtKB-UniRule"/>
</dbReference>
<name>A0A094XXA9_LATSK</name>
<dbReference type="GO" id="GO:0005886">
    <property type="term" value="C:plasma membrane"/>
    <property type="evidence" value="ECO:0007669"/>
    <property type="project" value="UniProtKB-SubCell"/>
</dbReference>
<sequence>MKLDKYAVGQRYAKALFSLAEQEQQFESIHDEIQALETIFNDNPKLGTVLTDTTLSGLKQRNLLESLSNDFSTLMQHFLSLVFDYQRMAEMPYIIAAYEDLYDQHKGIAHAKVTSAVALDDDQLAKISQSFAKREGLNEVLIESVVDPDIIGGIVLESNHKVIDGSVKHGLDQIKSLLLK</sequence>
<reference evidence="9 12" key="1">
    <citation type="submission" date="2016-09" db="EMBL/GenBank/DDBJ databases">
        <authorList>
            <person name="Inglin R.C."/>
        </authorList>
    </citation>
    <scope>NUCLEOTIDE SEQUENCE [LARGE SCALE GENOMIC DNA]</scope>
    <source>
        <strain evidence="9 12">RI-517</strain>
    </source>
</reference>
<dbReference type="GO" id="GO:0045259">
    <property type="term" value="C:proton-transporting ATP synthase complex"/>
    <property type="evidence" value="ECO:0007669"/>
    <property type="project" value="UniProtKB-KW"/>
</dbReference>
<dbReference type="SMR" id="A0A094XXA9"/>
<evidence type="ECO:0000313" key="11">
    <source>
        <dbReference type="EMBL" id="WGI18401.1"/>
    </source>
</evidence>
<dbReference type="InterPro" id="IPR026015">
    <property type="entry name" value="ATP_synth_OSCP/delta_N_sf"/>
</dbReference>
<comment type="function">
    <text evidence="8">F(1)F(0) ATP synthase produces ATP from ADP in the presence of a proton or sodium gradient. F-type ATPases consist of two structural domains, F(1) containing the extramembraneous catalytic core and F(0) containing the membrane proton channel, linked together by a central stalk and a peripheral stalk. During catalysis, ATP synthesis in the catalytic domain of F(1) is coupled via a rotary mechanism of the central stalk subunits to proton translocation.</text>
</comment>
<evidence type="ECO:0000256" key="7">
    <source>
        <dbReference type="ARBA" id="ARBA00023310"/>
    </source>
</evidence>
<reference evidence="10 13" key="2">
    <citation type="submission" date="2018-02" db="EMBL/GenBank/DDBJ databases">
        <authorList>
            <person name="Rodrigo-Torres L."/>
            <person name="Arahal R. D."/>
            <person name="Lucena T."/>
        </authorList>
    </citation>
    <scope>NUCLEOTIDE SEQUENCE [LARGE SCALE GENOMIC DNA]</scope>
    <source>
        <strain evidence="10 13">CECT 9267</strain>
    </source>
</reference>
<dbReference type="PRINTS" id="PR00125">
    <property type="entry name" value="ATPASEDELTA"/>
</dbReference>
<proteinExistence type="inferred from homology"/>
<dbReference type="SUPFAM" id="SSF47928">
    <property type="entry name" value="N-terminal domain of the delta subunit of the F1F0-ATP synthase"/>
    <property type="match status" value="1"/>
</dbReference>
<keyword evidence="8" id="KW-1003">Cell membrane</keyword>
<keyword evidence="2 8" id="KW-0813">Transport</keyword>
<protein>
    <recommendedName>
        <fullName evidence="8">ATP synthase subunit delta</fullName>
    </recommendedName>
    <alternativeName>
        <fullName evidence="8">ATP synthase F(1) sector subunit delta</fullName>
    </alternativeName>
    <alternativeName>
        <fullName evidence="8">F-type ATPase subunit delta</fullName>
        <shortName evidence="8">F-ATPase subunit delta</shortName>
    </alternativeName>
</protein>
<keyword evidence="4 8" id="KW-0406">Ion transport</keyword>
<accession>A0A094XXA9</accession>
<dbReference type="EMBL" id="CP122959">
    <property type="protein sequence ID" value="WGI18401.1"/>
    <property type="molecule type" value="Genomic_DNA"/>
</dbReference>
<comment type="subcellular location">
    <subcellularLocation>
        <location evidence="8">Cell membrane</location>
        <topology evidence="8">Peripheral membrane protein</topology>
    </subcellularLocation>
    <subcellularLocation>
        <location evidence="1">Membrane</location>
    </subcellularLocation>
</comment>
<evidence type="ECO:0000256" key="6">
    <source>
        <dbReference type="ARBA" id="ARBA00023196"/>
    </source>
</evidence>
<dbReference type="EMBL" id="OKRC01000013">
    <property type="protein sequence ID" value="SPE23417.1"/>
    <property type="molecule type" value="Genomic_DNA"/>
</dbReference>
<evidence type="ECO:0000256" key="1">
    <source>
        <dbReference type="ARBA" id="ARBA00004370"/>
    </source>
</evidence>
<reference evidence="11" key="3">
    <citation type="submission" date="2023-04" db="EMBL/GenBank/DDBJ databases">
        <title>Novel strain of Lactilactobacillus sakei and use thereof.</title>
        <authorList>
            <person name="Kim S.Y."/>
        </authorList>
    </citation>
    <scope>NUCLEOTIDE SEQUENCE</scope>
    <source>
        <strain evidence="11">HUP1</strain>
    </source>
</reference>
<keyword evidence="7 8" id="KW-0066">ATP synthesis</keyword>
<organism evidence="10 13">
    <name type="scientific">Latilactobacillus sakei</name>
    <name type="common">Lactobacillus sakei</name>
    <dbReference type="NCBI Taxonomy" id="1599"/>
    <lineage>
        <taxon>Bacteria</taxon>
        <taxon>Bacillati</taxon>
        <taxon>Bacillota</taxon>
        <taxon>Bacilli</taxon>
        <taxon>Lactobacillales</taxon>
        <taxon>Lactobacillaceae</taxon>
        <taxon>Latilactobacillus</taxon>
    </lineage>
</organism>
<dbReference type="RefSeq" id="WP_011374828.1">
    <property type="nucleotide sequence ID" value="NZ_AP017931.1"/>
</dbReference>
<dbReference type="PROSITE" id="PS00389">
    <property type="entry name" value="ATPASE_DELTA"/>
    <property type="match status" value="1"/>
</dbReference>
<evidence type="ECO:0000313" key="12">
    <source>
        <dbReference type="Proteomes" id="UP000234349"/>
    </source>
</evidence>
<dbReference type="EMBL" id="MKGH01000018">
    <property type="protein sequence ID" value="PKX78388.1"/>
    <property type="molecule type" value="Genomic_DNA"/>
</dbReference>
<evidence type="ECO:0000313" key="9">
    <source>
        <dbReference type="EMBL" id="PKX78388.1"/>
    </source>
</evidence>
<dbReference type="NCBIfam" id="TIGR01145">
    <property type="entry name" value="ATP_synt_delta"/>
    <property type="match status" value="1"/>
</dbReference>
<dbReference type="Pfam" id="PF00213">
    <property type="entry name" value="OSCP"/>
    <property type="match status" value="1"/>
</dbReference>
<comment type="function">
    <text evidence="8">This protein is part of the stalk that links CF(0) to CF(1). It either transmits conformational changes from CF(0) to CF(1) or is implicated in proton conduction.</text>
</comment>
<dbReference type="GeneID" id="57133986"/>
<keyword evidence="5 8" id="KW-0472">Membrane</keyword>
<dbReference type="OMA" id="MVDNIQD"/>
<gene>
    <name evidence="8 10" type="primary">atpH</name>
    <name evidence="9" type="ORF">CUR37_04580</name>
    <name evidence="10" type="ORF">LAS9267_01973</name>
    <name evidence="11" type="ORF">QBD03_06475</name>
</gene>
<comment type="similarity">
    <text evidence="8">Belongs to the ATPase delta chain family.</text>
</comment>
<dbReference type="Gene3D" id="1.10.520.20">
    <property type="entry name" value="N-terminal domain of the delta subunit of the F1F0-ATP synthase"/>
    <property type="match status" value="1"/>
</dbReference>